<dbReference type="RefSeq" id="WP_012965305.1">
    <property type="nucleotide sequence ID" value="NC_013849.1"/>
</dbReference>
<dbReference type="OrthoDB" id="146937at2157"/>
<name>D3RWU9_FERPA</name>
<reference evidence="2 3" key="2">
    <citation type="journal article" date="2011" name="Stand. Genomic Sci.">
        <title>Complete genome sequence of Ferroglobus placidus AEDII12DO.</title>
        <authorList>
            <person name="Anderson I."/>
            <person name="Risso C."/>
            <person name="Holmes D."/>
            <person name="Lucas S."/>
            <person name="Copeland A."/>
            <person name="Lapidus A."/>
            <person name="Cheng J.F."/>
            <person name="Bruce D."/>
            <person name="Goodwin L."/>
            <person name="Pitluck S."/>
            <person name="Saunders E."/>
            <person name="Brettin T."/>
            <person name="Detter J.C."/>
            <person name="Han C."/>
            <person name="Tapia R."/>
            <person name="Larimer F."/>
            <person name="Land M."/>
            <person name="Hauser L."/>
            <person name="Woyke T."/>
            <person name="Lovley D."/>
            <person name="Kyrpides N."/>
            <person name="Ivanova N."/>
        </authorList>
    </citation>
    <scope>NUCLEOTIDE SEQUENCE [LARGE SCALE GENOMIC DNA]</scope>
    <source>
        <strain evidence="3">DSM 10642 / AEDII12DO</strain>
    </source>
</reference>
<keyword evidence="1" id="KW-1133">Transmembrane helix</keyword>
<organism evidence="2 3">
    <name type="scientific">Ferroglobus placidus (strain DSM 10642 / AEDII12DO)</name>
    <dbReference type="NCBI Taxonomy" id="589924"/>
    <lineage>
        <taxon>Archaea</taxon>
        <taxon>Methanobacteriati</taxon>
        <taxon>Methanobacteriota</taxon>
        <taxon>Archaeoglobi</taxon>
        <taxon>Archaeoglobales</taxon>
        <taxon>Archaeoglobaceae</taxon>
        <taxon>Ferroglobus</taxon>
    </lineage>
</organism>
<reference evidence="3" key="1">
    <citation type="submission" date="2010-02" db="EMBL/GenBank/DDBJ databases">
        <title>Complete sequence of Ferroglobus placidus DSM 10642.</title>
        <authorList>
            <consortium name="US DOE Joint Genome Institute"/>
            <person name="Lucas S."/>
            <person name="Copeland A."/>
            <person name="Lapidus A."/>
            <person name="Cheng J.-F."/>
            <person name="Bruce D."/>
            <person name="Goodwin L."/>
            <person name="Pitluck S."/>
            <person name="Saunders E."/>
            <person name="Brettin T."/>
            <person name="Detter J.C."/>
            <person name="Han C."/>
            <person name="Tapia R."/>
            <person name="Larimer F."/>
            <person name="Land M."/>
            <person name="Hauser L."/>
            <person name="Kyrpides N."/>
            <person name="Ivanova N."/>
            <person name="Holmes D."/>
            <person name="Lovley D."/>
            <person name="Kyrpides N."/>
            <person name="Anderson I.J."/>
            <person name="Woyke T."/>
        </authorList>
    </citation>
    <scope>NUCLEOTIDE SEQUENCE [LARGE SCALE GENOMIC DNA]</scope>
    <source>
        <strain evidence="3">DSM 10642 / AEDII12DO</strain>
    </source>
</reference>
<feature type="transmembrane region" description="Helical" evidence="1">
    <location>
        <begin position="38"/>
        <end position="57"/>
    </location>
</feature>
<evidence type="ECO:0000256" key="1">
    <source>
        <dbReference type="SAM" id="Phobius"/>
    </source>
</evidence>
<dbReference type="PaxDb" id="589924-Ferp_0793"/>
<gene>
    <name evidence="2" type="ordered locus">Ferp_0793</name>
</gene>
<dbReference type="Proteomes" id="UP000002613">
    <property type="component" value="Chromosome"/>
</dbReference>
<feature type="transmembrane region" description="Helical" evidence="1">
    <location>
        <begin position="69"/>
        <end position="88"/>
    </location>
</feature>
<sequence length="175" mass="19551">MKEVRNGFIAFISLLTFYILVNYAAAGYEGVIWNLKNYWMYVFPISAGFGLQIALYTHIKSYRESCKSIATGGISAGSMVACCLHHVTDAVPLLGVGISYFLTLYTEFFLLIGVLSSVVGTVWMLSTIQKNALFEDSSFLAKVMFVDYEKLKIVVLIFSVLIAVWKYSSTPWGFV</sequence>
<dbReference type="eggNOG" id="ENOG502N56W">
    <property type="taxonomic scope" value="Archaea"/>
</dbReference>
<dbReference type="STRING" id="589924.Ferp_0793"/>
<feature type="transmembrane region" description="Helical" evidence="1">
    <location>
        <begin position="7"/>
        <end position="26"/>
    </location>
</feature>
<dbReference type="KEGG" id="fpl:Ferp_0793"/>
<dbReference type="GeneID" id="8778299"/>
<keyword evidence="1" id="KW-0472">Membrane</keyword>
<dbReference type="HOGENOM" id="CLU_130781_0_0_2"/>
<keyword evidence="3" id="KW-1185">Reference proteome</keyword>
<feature type="transmembrane region" description="Helical" evidence="1">
    <location>
        <begin position="149"/>
        <end position="168"/>
    </location>
</feature>
<evidence type="ECO:0000313" key="3">
    <source>
        <dbReference type="Proteomes" id="UP000002613"/>
    </source>
</evidence>
<evidence type="ECO:0000313" key="2">
    <source>
        <dbReference type="EMBL" id="ADC64962.1"/>
    </source>
</evidence>
<accession>D3RWU9</accession>
<dbReference type="AlphaFoldDB" id="D3RWU9"/>
<feature type="transmembrane region" description="Helical" evidence="1">
    <location>
        <begin position="108"/>
        <end position="128"/>
    </location>
</feature>
<dbReference type="EMBL" id="CP001899">
    <property type="protein sequence ID" value="ADC64962.1"/>
    <property type="molecule type" value="Genomic_DNA"/>
</dbReference>
<proteinExistence type="predicted"/>
<keyword evidence="1" id="KW-0812">Transmembrane</keyword>
<protein>
    <submittedName>
        <fullName evidence="2">Uncharacterized protein</fullName>
    </submittedName>
</protein>